<feature type="region of interest" description="Disordered" evidence="1">
    <location>
        <begin position="68"/>
        <end position="87"/>
    </location>
</feature>
<name>A0A6B0UFG9_IXORI</name>
<sequence length="102" mass="11442">MDMARFMFSILAATAWPHTHQRPRRKQVLKLSITDGSVLVEEDDTQSSCLSPHGQSLPYAQFGIDKNLPTRPTFKTRKGTTTDSSAHLQKQGLGMHIAQYQT</sequence>
<organism evidence="2">
    <name type="scientific">Ixodes ricinus</name>
    <name type="common">Common tick</name>
    <name type="synonym">Acarus ricinus</name>
    <dbReference type="NCBI Taxonomy" id="34613"/>
    <lineage>
        <taxon>Eukaryota</taxon>
        <taxon>Metazoa</taxon>
        <taxon>Ecdysozoa</taxon>
        <taxon>Arthropoda</taxon>
        <taxon>Chelicerata</taxon>
        <taxon>Arachnida</taxon>
        <taxon>Acari</taxon>
        <taxon>Parasitiformes</taxon>
        <taxon>Ixodida</taxon>
        <taxon>Ixodoidea</taxon>
        <taxon>Ixodidae</taxon>
        <taxon>Ixodinae</taxon>
        <taxon>Ixodes</taxon>
    </lineage>
</organism>
<evidence type="ECO:0000313" key="2">
    <source>
        <dbReference type="EMBL" id="MXU88497.1"/>
    </source>
</evidence>
<dbReference type="EMBL" id="GIFC01006414">
    <property type="protein sequence ID" value="MXU88497.1"/>
    <property type="molecule type" value="Transcribed_RNA"/>
</dbReference>
<proteinExistence type="predicted"/>
<dbReference type="AlphaFoldDB" id="A0A6B0UFG9"/>
<reference evidence="2" key="1">
    <citation type="submission" date="2019-12" db="EMBL/GenBank/DDBJ databases">
        <title>An insight into the sialome of adult female Ixodes ricinus ticks feeding for 6 days.</title>
        <authorList>
            <person name="Perner J."/>
            <person name="Ribeiro J.M.C."/>
        </authorList>
    </citation>
    <scope>NUCLEOTIDE SEQUENCE</scope>
    <source>
        <strain evidence="2">Semi-engorged</strain>
        <tissue evidence="2">Salivary glands</tissue>
    </source>
</reference>
<evidence type="ECO:0000256" key="1">
    <source>
        <dbReference type="SAM" id="MobiDB-lite"/>
    </source>
</evidence>
<accession>A0A6B0UFG9</accession>
<protein>
    <submittedName>
        <fullName evidence="2">Putative secreted protein</fullName>
    </submittedName>
</protein>